<dbReference type="RefSeq" id="WP_067832229.1">
    <property type="nucleotide sequence ID" value="NZ_LZJP01000126.1"/>
</dbReference>
<evidence type="ECO:0000313" key="3">
    <source>
        <dbReference type="EMBL" id="OBH75703.1"/>
    </source>
</evidence>
<dbReference type="EMBL" id="LZJU01000083">
    <property type="protein sequence ID" value="OBH75703.1"/>
    <property type="molecule type" value="Genomic_DNA"/>
</dbReference>
<evidence type="ECO:0000259" key="2">
    <source>
        <dbReference type="Pfam" id="PF12172"/>
    </source>
</evidence>
<protein>
    <recommendedName>
        <fullName evidence="5">DNA-binding protein</fullName>
    </recommendedName>
</protein>
<dbReference type="InterPro" id="IPR052513">
    <property type="entry name" value="Thioester_dehydratase-like"/>
</dbReference>
<accession>A0A1A2TGZ9</accession>
<organism evidence="3 4">
    <name type="scientific">Mycobacterium mantenii</name>
    <dbReference type="NCBI Taxonomy" id="560555"/>
    <lineage>
        <taxon>Bacteria</taxon>
        <taxon>Bacillati</taxon>
        <taxon>Actinomycetota</taxon>
        <taxon>Actinomycetes</taxon>
        <taxon>Mycobacteriales</taxon>
        <taxon>Mycobacteriaceae</taxon>
        <taxon>Mycobacterium</taxon>
        <taxon>Mycobacterium avium complex (MAC)</taxon>
    </lineage>
</organism>
<sequence length="145" mass="16215">MDVRVHADPRPVPAPDDVTRFYWEAAADHRLVLQRCRACRNMQYPPEICCMHCQAQDFDTVEATGRGVLYSYSVVNRPLHAGFIDALPYVVALVELDDQPGLRILTNLVGVTSPARLRCGLPVEVTFEQRGPVTLPQFRVLEAGP</sequence>
<dbReference type="Proteomes" id="UP000092389">
    <property type="component" value="Unassembled WGS sequence"/>
</dbReference>
<dbReference type="InterPro" id="IPR002878">
    <property type="entry name" value="ChsH2_C"/>
</dbReference>
<reference evidence="3 4" key="1">
    <citation type="submission" date="2016-06" db="EMBL/GenBank/DDBJ databases">
        <authorList>
            <person name="Kjaerup R.B."/>
            <person name="Dalgaard T.S."/>
            <person name="Juul-Madsen H.R."/>
        </authorList>
    </citation>
    <scope>NUCLEOTIDE SEQUENCE [LARGE SCALE GENOMIC DNA]</scope>
    <source>
        <strain evidence="3 4">E152</strain>
    </source>
</reference>
<dbReference type="AlphaFoldDB" id="A0A1A2TGZ9"/>
<dbReference type="Gene3D" id="6.10.30.10">
    <property type="match status" value="1"/>
</dbReference>
<feature type="domain" description="ChsH2 C-terminal OB-fold" evidence="1">
    <location>
        <begin position="61"/>
        <end position="128"/>
    </location>
</feature>
<dbReference type="Pfam" id="PF12172">
    <property type="entry name" value="zf-ChsH2"/>
    <property type="match status" value="1"/>
</dbReference>
<dbReference type="InterPro" id="IPR012340">
    <property type="entry name" value="NA-bd_OB-fold"/>
</dbReference>
<dbReference type="SUPFAM" id="SSF50249">
    <property type="entry name" value="Nucleic acid-binding proteins"/>
    <property type="match status" value="1"/>
</dbReference>
<accession>A0A1A2TJX6</accession>
<dbReference type="PANTHER" id="PTHR34075:SF5">
    <property type="entry name" value="BLR3430 PROTEIN"/>
    <property type="match status" value="1"/>
</dbReference>
<evidence type="ECO:0000259" key="1">
    <source>
        <dbReference type="Pfam" id="PF01796"/>
    </source>
</evidence>
<proteinExistence type="predicted"/>
<evidence type="ECO:0008006" key="5">
    <source>
        <dbReference type="Google" id="ProtNLM"/>
    </source>
</evidence>
<gene>
    <name evidence="3" type="ORF">A5683_22075</name>
</gene>
<dbReference type="Pfam" id="PF01796">
    <property type="entry name" value="OB_ChsH2_C"/>
    <property type="match status" value="1"/>
</dbReference>
<evidence type="ECO:0000313" key="4">
    <source>
        <dbReference type="Proteomes" id="UP000092389"/>
    </source>
</evidence>
<comment type="caution">
    <text evidence="3">The sequence shown here is derived from an EMBL/GenBank/DDBJ whole genome shotgun (WGS) entry which is preliminary data.</text>
</comment>
<name>A0A1A2TGZ9_MYCNT</name>
<dbReference type="OrthoDB" id="4560079at2"/>
<dbReference type="InterPro" id="IPR022002">
    <property type="entry name" value="ChsH2_Znr"/>
</dbReference>
<feature type="domain" description="ChsH2 rubredoxin-like zinc ribbon" evidence="2">
    <location>
        <begin position="23"/>
        <end position="58"/>
    </location>
</feature>
<dbReference type="PANTHER" id="PTHR34075">
    <property type="entry name" value="BLR3430 PROTEIN"/>
    <property type="match status" value="1"/>
</dbReference>